<dbReference type="Proteomes" id="UP000593564">
    <property type="component" value="Unassembled WGS sequence"/>
</dbReference>
<reference evidence="2 3" key="2">
    <citation type="submission" date="2020-07" db="EMBL/GenBank/DDBJ databases">
        <title>Genome assembly of wild tea tree DASZ reveals pedigree and selection history of tea varieties.</title>
        <authorList>
            <person name="Zhang W."/>
        </authorList>
    </citation>
    <scope>NUCLEOTIDE SEQUENCE [LARGE SCALE GENOMIC DNA]</scope>
    <source>
        <strain evidence="3">cv. G240</strain>
        <tissue evidence="2">Leaf</tissue>
    </source>
</reference>
<dbReference type="PANTHER" id="PTHR36312">
    <property type="entry name" value="THIONIN-LIKE PROTEIN 1"/>
    <property type="match status" value="1"/>
</dbReference>
<keyword evidence="3" id="KW-1185">Reference proteome</keyword>
<feature type="chain" id="PRO_5029901702" evidence="1">
    <location>
        <begin position="22"/>
        <end position="219"/>
    </location>
</feature>
<proteinExistence type="predicted"/>
<gene>
    <name evidence="2" type="ORF">HYC85_004321</name>
</gene>
<dbReference type="InterPro" id="IPR038975">
    <property type="entry name" value="THNL"/>
</dbReference>
<keyword evidence="1" id="KW-0732">Signal</keyword>
<accession>A0A7J7HY85</accession>
<feature type="signal peptide" evidence="1">
    <location>
        <begin position="1"/>
        <end position="21"/>
    </location>
</feature>
<sequence>MEGVTMTREVVMVVMSWLIMGTIVMVQEQPRPSFPVCFGTCYISCTSSNTSSLVYAAKCLKHYIFPPNNPTPPPQSAHDLCTLGCASSLCTRFSTKENPSEEKVESCVDFSSNKCAKKYKSQRVLPLERKTPRSSVTHRLPLEWPNSRSSAECTLPALLQGQVSARASNFPLERNSHNPARAANPTLERPTLHRKYWMGVFPARAPKPPLERTGQNLGN</sequence>
<comment type="caution">
    <text evidence="2">The sequence shown here is derived from an EMBL/GenBank/DDBJ whole genome shotgun (WGS) entry which is preliminary data.</text>
</comment>
<reference evidence="3" key="1">
    <citation type="journal article" date="2020" name="Nat. Commun.">
        <title>Genome assembly of wild tea tree DASZ reveals pedigree and selection history of tea varieties.</title>
        <authorList>
            <person name="Zhang W."/>
            <person name="Zhang Y."/>
            <person name="Qiu H."/>
            <person name="Guo Y."/>
            <person name="Wan H."/>
            <person name="Zhang X."/>
            <person name="Scossa F."/>
            <person name="Alseekh S."/>
            <person name="Zhang Q."/>
            <person name="Wang P."/>
            <person name="Xu L."/>
            <person name="Schmidt M.H."/>
            <person name="Jia X."/>
            <person name="Li D."/>
            <person name="Zhu A."/>
            <person name="Guo F."/>
            <person name="Chen W."/>
            <person name="Ni D."/>
            <person name="Usadel B."/>
            <person name="Fernie A.R."/>
            <person name="Wen W."/>
        </authorList>
    </citation>
    <scope>NUCLEOTIDE SEQUENCE [LARGE SCALE GENOMIC DNA]</scope>
    <source>
        <strain evidence="3">cv. G240</strain>
    </source>
</reference>
<dbReference type="PANTHER" id="PTHR36312:SF1">
    <property type="entry name" value="OS01G0594500 PROTEIN"/>
    <property type="match status" value="1"/>
</dbReference>
<dbReference type="EMBL" id="JACBKZ010000002">
    <property type="protein sequence ID" value="KAF5957096.1"/>
    <property type="molecule type" value="Genomic_DNA"/>
</dbReference>
<dbReference type="AlphaFoldDB" id="A0A7J7HY85"/>
<protein>
    <submittedName>
        <fullName evidence="2">Uncharacterized protein</fullName>
    </submittedName>
</protein>
<evidence type="ECO:0000313" key="3">
    <source>
        <dbReference type="Proteomes" id="UP000593564"/>
    </source>
</evidence>
<evidence type="ECO:0000313" key="2">
    <source>
        <dbReference type="EMBL" id="KAF5957096.1"/>
    </source>
</evidence>
<organism evidence="2 3">
    <name type="scientific">Camellia sinensis</name>
    <name type="common">Tea plant</name>
    <name type="synonym">Thea sinensis</name>
    <dbReference type="NCBI Taxonomy" id="4442"/>
    <lineage>
        <taxon>Eukaryota</taxon>
        <taxon>Viridiplantae</taxon>
        <taxon>Streptophyta</taxon>
        <taxon>Embryophyta</taxon>
        <taxon>Tracheophyta</taxon>
        <taxon>Spermatophyta</taxon>
        <taxon>Magnoliopsida</taxon>
        <taxon>eudicotyledons</taxon>
        <taxon>Gunneridae</taxon>
        <taxon>Pentapetalae</taxon>
        <taxon>asterids</taxon>
        <taxon>Ericales</taxon>
        <taxon>Theaceae</taxon>
        <taxon>Camellia</taxon>
    </lineage>
</organism>
<evidence type="ECO:0000256" key="1">
    <source>
        <dbReference type="SAM" id="SignalP"/>
    </source>
</evidence>
<name>A0A7J7HY85_CAMSI</name>